<dbReference type="EMBL" id="DTAD01000011">
    <property type="protein sequence ID" value="HGN89673.1"/>
    <property type="molecule type" value="Genomic_DNA"/>
</dbReference>
<evidence type="ECO:0000256" key="3">
    <source>
        <dbReference type="ARBA" id="ARBA00012239"/>
    </source>
</evidence>
<evidence type="ECO:0000313" key="10">
    <source>
        <dbReference type="EMBL" id="HGL41558.1"/>
    </source>
</evidence>
<dbReference type="PROSITE" id="PS00595">
    <property type="entry name" value="AA_TRANSFER_CLASS_5"/>
    <property type="match status" value="1"/>
</dbReference>
<dbReference type="InterPro" id="IPR020578">
    <property type="entry name" value="Aminotrans_V_PyrdxlP_BS"/>
</dbReference>
<evidence type="ECO:0000256" key="4">
    <source>
        <dbReference type="ARBA" id="ARBA00022679"/>
    </source>
</evidence>
<dbReference type="CDD" id="cd06453">
    <property type="entry name" value="SufS_like"/>
    <property type="match status" value="1"/>
</dbReference>
<comment type="cofactor">
    <cofactor evidence="1 7">
        <name>pyridoxal 5'-phosphate</name>
        <dbReference type="ChEBI" id="CHEBI:597326"/>
    </cofactor>
</comment>
<dbReference type="EC" id="2.8.1.7" evidence="3 8"/>
<dbReference type="Gene3D" id="3.90.1150.10">
    <property type="entry name" value="Aspartate Aminotransferase, domain 1"/>
    <property type="match status" value="1"/>
</dbReference>
<evidence type="ECO:0000256" key="2">
    <source>
        <dbReference type="ARBA" id="ARBA00010447"/>
    </source>
</evidence>
<dbReference type="InterPro" id="IPR015424">
    <property type="entry name" value="PyrdxlP-dep_Trfase"/>
</dbReference>
<dbReference type="InterPro" id="IPR010970">
    <property type="entry name" value="Cys_dSase_SufS"/>
</dbReference>
<dbReference type="InterPro" id="IPR015421">
    <property type="entry name" value="PyrdxlP-dep_Trfase_major"/>
</dbReference>
<dbReference type="NCBIfam" id="TIGR01979">
    <property type="entry name" value="sufS"/>
    <property type="match status" value="1"/>
</dbReference>
<comment type="catalytic activity">
    <reaction evidence="6 8">
        <text>(sulfur carrier)-H + L-cysteine = (sulfur carrier)-SH + L-alanine</text>
        <dbReference type="Rhea" id="RHEA:43892"/>
        <dbReference type="Rhea" id="RHEA-COMP:14737"/>
        <dbReference type="Rhea" id="RHEA-COMP:14739"/>
        <dbReference type="ChEBI" id="CHEBI:29917"/>
        <dbReference type="ChEBI" id="CHEBI:35235"/>
        <dbReference type="ChEBI" id="CHEBI:57972"/>
        <dbReference type="ChEBI" id="CHEBI:64428"/>
        <dbReference type="EC" id="2.8.1.7"/>
    </reaction>
</comment>
<reference evidence="11" key="1">
    <citation type="journal article" date="2020" name="mSystems">
        <title>Genome- and Community-Level Interaction Insights into Carbon Utilization and Element Cycling Functions of Hydrothermarchaeota in Hydrothermal Sediment.</title>
        <authorList>
            <person name="Zhou Z."/>
            <person name="Liu Y."/>
            <person name="Xu W."/>
            <person name="Pan J."/>
            <person name="Luo Z.H."/>
            <person name="Li M."/>
        </authorList>
    </citation>
    <scope>NUCLEOTIDE SEQUENCE [LARGE SCALE GENOMIC DNA]</scope>
    <source>
        <strain evidence="12">SpSt-1073</strain>
        <strain evidence="11">SpSt-613</strain>
        <strain evidence="10">SpSt-669</strain>
    </source>
</reference>
<gene>
    <name evidence="12" type="ORF">ENM30_01410</name>
    <name evidence="11" type="ORF">ENT82_00875</name>
    <name evidence="10" type="ORF">ENU43_07860</name>
</gene>
<evidence type="ECO:0000256" key="1">
    <source>
        <dbReference type="ARBA" id="ARBA00001933"/>
    </source>
</evidence>
<evidence type="ECO:0000259" key="9">
    <source>
        <dbReference type="Pfam" id="PF00266"/>
    </source>
</evidence>
<keyword evidence="4 8" id="KW-0808">Transferase</keyword>
<evidence type="ECO:0000256" key="6">
    <source>
        <dbReference type="ARBA" id="ARBA00050776"/>
    </source>
</evidence>
<protein>
    <recommendedName>
        <fullName evidence="3 8">Cysteine desulfurase</fullName>
        <ecNumber evidence="3 8">2.8.1.7</ecNumber>
    </recommendedName>
</protein>
<dbReference type="GO" id="GO:0006534">
    <property type="term" value="P:cysteine metabolic process"/>
    <property type="evidence" value="ECO:0007669"/>
    <property type="project" value="UniProtKB-UniRule"/>
</dbReference>
<comment type="caution">
    <text evidence="11">The sequence shown here is derived from an EMBL/GenBank/DDBJ whole genome shotgun (WGS) entry which is preliminary data.</text>
</comment>
<sequence>MPSTGLDPHRIRQDFPIFQNNKNLIYLDSTATSQKPVQVIEAVAEFYRKMNANVHRGVYEISVEATEAYENARKKVAEFIGARSSREIVFVRNTTEALNLAAYSLGLHRVKPGGKIVLTMMEHHSNIVPWQLIAKINRLKTEYIPFDDQGYLDLSDADKKLKDADIFSFTHASNVLGTINDAKMLCRMAHEHGALAIVDAAQSVPHMPVNVQEMGCDLLAFSGHKMLGPTGIGVLYGRRELLEEMEPFQGGGEMIKEVHLDHSLWNDVPWKFEAGTPNIAGAVGLGAAIDYLRGIGMENVREHEHRLTAKALEILSEIRHAKIYGPENPLHRCGLVSFNLADIHPHDLATYLDKHGICVRAGHHCAMPIHTHLGISATTRASFYIYNTEEELEVFRDALLQALKTFRIQ</sequence>
<organism evidence="11">
    <name type="scientific">Caldiarchaeum subterraneum</name>
    <dbReference type="NCBI Taxonomy" id="311458"/>
    <lineage>
        <taxon>Archaea</taxon>
        <taxon>Nitrososphaerota</taxon>
        <taxon>Candidatus Caldarchaeales</taxon>
        <taxon>Candidatus Caldarchaeaceae</taxon>
        <taxon>Candidatus Caldarchaeum</taxon>
    </lineage>
</organism>
<evidence type="ECO:0000256" key="5">
    <source>
        <dbReference type="ARBA" id="ARBA00022898"/>
    </source>
</evidence>
<proteinExistence type="inferred from homology"/>
<dbReference type="PANTHER" id="PTHR43586">
    <property type="entry name" value="CYSTEINE DESULFURASE"/>
    <property type="match status" value="1"/>
</dbReference>
<dbReference type="GO" id="GO:0031071">
    <property type="term" value="F:cysteine desulfurase activity"/>
    <property type="evidence" value="ECO:0007669"/>
    <property type="project" value="UniProtKB-UniRule"/>
</dbReference>
<evidence type="ECO:0000313" key="12">
    <source>
        <dbReference type="EMBL" id="HHN51950.1"/>
    </source>
</evidence>
<feature type="domain" description="Aminotransferase class V" evidence="9">
    <location>
        <begin position="25"/>
        <end position="395"/>
    </location>
</feature>
<dbReference type="EMBL" id="DRXG01000026">
    <property type="protein sequence ID" value="HHN51950.1"/>
    <property type="molecule type" value="Genomic_DNA"/>
</dbReference>
<dbReference type="SUPFAM" id="SSF53383">
    <property type="entry name" value="PLP-dependent transferases"/>
    <property type="match status" value="1"/>
</dbReference>
<dbReference type="PANTHER" id="PTHR43586:SF8">
    <property type="entry name" value="CYSTEINE DESULFURASE 1, CHLOROPLASTIC"/>
    <property type="match status" value="1"/>
</dbReference>
<dbReference type="EMBL" id="DTCM01000093">
    <property type="protein sequence ID" value="HGL41558.1"/>
    <property type="molecule type" value="Genomic_DNA"/>
</dbReference>
<comment type="function">
    <text evidence="8">Catalyzes the removal of elemental sulfur and selenium atoms from L-cysteine, L-cystine, L-selenocysteine, and L-selenocystine to produce L-alanine.</text>
</comment>
<keyword evidence="5 8" id="KW-0663">Pyridoxal phosphate</keyword>
<dbReference type="InterPro" id="IPR000192">
    <property type="entry name" value="Aminotrans_V_dom"/>
</dbReference>
<evidence type="ECO:0000256" key="7">
    <source>
        <dbReference type="RuleBase" id="RU004504"/>
    </source>
</evidence>
<dbReference type="AlphaFoldDB" id="A0A7C4I2J4"/>
<dbReference type="InterPro" id="IPR015422">
    <property type="entry name" value="PyrdxlP-dep_Trfase_small"/>
</dbReference>
<evidence type="ECO:0000256" key="8">
    <source>
        <dbReference type="RuleBase" id="RU004506"/>
    </source>
</evidence>
<name>A0A7C4I2J4_CALS0</name>
<comment type="similarity">
    <text evidence="2 8">Belongs to the class-V pyridoxal-phosphate-dependent aminotransferase family. Csd subfamily.</text>
</comment>
<dbReference type="Gene3D" id="3.40.640.10">
    <property type="entry name" value="Type I PLP-dependent aspartate aminotransferase-like (Major domain)"/>
    <property type="match status" value="1"/>
</dbReference>
<dbReference type="Pfam" id="PF00266">
    <property type="entry name" value="Aminotran_5"/>
    <property type="match status" value="1"/>
</dbReference>
<evidence type="ECO:0000313" key="11">
    <source>
        <dbReference type="EMBL" id="HGN89673.1"/>
    </source>
</evidence>
<accession>A0A7C4I2J4</accession>
<dbReference type="GO" id="GO:0030170">
    <property type="term" value="F:pyridoxal phosphate binding"/>
    <property type="evidence" value="ECO:0007669"/>
    <property type="project" value="UniProtKB-UniRule"/>
</dbReference>